<evidence type="ECO:0000256" key="1">
    <source>
        <dbReference type="ARBA" id="ARBA00004651"/>
    </source>
</evidence>
<dbReference type="Pfam" id="PF01925">
    <property type="entry name" value="TauE"/>
    <property type="match status" value="1"/>
</dbReference>
<feature type="transmembrane region" description="Helical" evidence="8">
    <location>
        <begin position="216"/>
        <end position="234"/>
    </location>
</feature>
<dbReference type="EMBL" id="FUYJ01000011">
    <property type="protein sequence ID" value="SKB06607.1"/>
    <property type="molecule type" value="Genomic_DNA"/>
</dbReference>
<evidence type="ECO:0000313" key="10">
    <source>
        <dbReference type="Proteomes" id="UP000190042"/>
    </source>
</evidence>
<dbReference type="RefSeq" id="WP_009499281.1">
    <property type="nucleotide sequence ID" value="NZ_FUYJ01000011.1"/>
</dbReference>
<dbReference type="InterPro" id="IPR002781">
    <property type="entry name" value="TM_pro_TauE-like"/>
</dbReference>
<evidence type="ECO:0000256" key="5">
    <source>
        <dbReference type="ARBA" id="ARBA00022692"/>
    </source>
</evidence>
<evidence type="ECO:0000256" key="4">
    <source>
        <dbReference type="ARBA" id="ARBA00022475"/>
    </source>
</evidence>
<comment type="similarity">
    <text evidence="2 8">Belongs to the 4-toluene sulfonate uptake permease (TSUP) (TC 2.A.102) family.</text>
</comment>
<proteinExistence type="inferred from homology"/>
<sequence>METFIFILIVLVASILQTSTGFGFSILATPFLLFLFEPLEAIQLNLLLSLVISSVLILKIRQDIDLGILKRFVIGSTAALPVGILIFALLDMRQLKLGIGLFLLAVTILLLFNFRIALTKSKDLVVGGISGALTASIGMPGPPILVYFSGADTLKEKVRATTLAFYLFIYSTSLIIQVLFVGTAKSIWVAGGYGLPIVVVGLFLGQRLFNRINQTAFRFIMYAILLITGVYLLVENWPY</sequence>
<evidence type="ECO:0000256" key="8">
    <source>
        <dbReference type="RuleBase" id="RU363041"/>
    </source>
</evidence>
<accession>A0A1T4YXQ5</accession>
<keyword evidence="7 8" id="KW-0472">Membrane</keyword>
<name>A0A1T4YXQ5_9BACL</name>
<keyword evidence="6 8" id="KW-1133">Transmembrane helix</keyword>
<evidence type="ECO:0000256" key="6">
    <source>
        <dbReference type="ARBA" id="ARBA00022989"/>
    </source>
</evidence>
<feature type="transmembrane region" description="Helical" evidence="8">
    <location>
        <begin position="6"/>
        <end position="35"/>
    </location>
</feature>
<dbReference type="PANTHER" id="PTHR30269:SF37">
    <property type="entry name" value="MEMBRANE TRANSPORTER PROTEIN"/>
    <property type="match status" value="1"/>
</dbReference>
<evidence type="ECO:0000256" key="7">
    <source>
        <dbReference type="ARBA" id="ARBA00023136"/>
    </source>
</evidence>
<evidence type="ECO:0000313" key="9">
    <source>
        <dbReference type="EMBL" id="SKB06607.1"/>
    </source>
</evidence>
<comment type="subcellular location">
    <subcellularLocation>
        <location evidence="1 8">Cell membrane</location>
        <topology evidence="1 8">Multi-pass membrane protein</topology>
    </subcellularLocation>
</comment>
<feature type="transmembrane region" description="Helical" evidence="8">
    <location>
        <begin position="160"/>
        <end position="180"/>
    </location>
</feature>
<keyword evidence="5 8" id="KW-0812">Transmembrane</keyword>
<keyword evidence="10" id="KW-1185">Reference proteome</keyword>
<dbReference type="AlphaFoldDB" id="A0A1T4YXQ5"/>
<dbReference type="Proteomes" id="UP000190042">
    <property type="component" value="Unassembled WGS sequence"/>
</dbReference>
<protein>
    <recommendedName>
        <fullName evidence="8">Probable membrane transporter protein</fullName>
    </recommendedName>
</protein>
<dbReference type="PANTHER" id="PTHR30269">
    <property type="entry name" value="TRANSMEMBRANE PROTEIN YFCA"/>
    <property type="match status" value="1"/>
</dbReference>
<evidence type="ECO:0000256" key="2">
    <source>
        <dbReference type="ARBA" id="ARBA00009142"/>
    </source>
</evidence>
<feature type="transmembrane region" description="Helical" evidence="8">
    <location>
        <begin position="72"/>
        <end position="90"/>
    </location>
</feature>
<keyword evidence="4 8" id="KW-1003">Cell membrane</keyword>
<evidence type="ECO:0000256" key="3">
    <source>
        <dbReference type="ARBA" id="ARBA00022448"/>
    </source>
</evidence>
<dbReference type="GO" id="GO:0005886">
    <property type="term" value="C:plasma membrane"/>
    <property type="evidence" value="ECO:0007669"/>
    <property type="project" value="UniProtKB-SubCell"/>
</dbReference>
<gene>
    <name evidence="9" type="ORF">SAMN04244570_0199</name>
</gene>
<organism evidence="9 10">
    <name type="scientific">Sporosarcina newyorkensis</name>
    <dbReference type="NCBI Taxonomy" id="759851"/>
    <lineage>
        <taxon>Bacteria</taxon>
        <taxon>Bacillati</taxon>
        <taxon>Bacillota</taxon>
        <taxon>Bacilli</taxon>
        <taxon>Bacillales</taxon>
        <taxon>Caryophanaceae</taxon>
        <taxon>Sporosarcina</taxon>
    </lineage>
</organism>
<reference evidence="10" key="1">
    <citation type="submission" date="2017-02" db="EMBL/GenBank/DDBJ databases">
        <authorList>
            <person name="Varghese N."/>
            <person name="Submissions S."/>
        </authorList>
    </citation>
    <scope>NUCLEOTIDE SEQUENCE [LARGE SCALE GENOMIC DNA]</scope>
    <source>
        <strain evidence="10">DSM 23966</strain>
    </source>
</reference>
<feature type="transmembrane region" description="Helical" evidence="8">
    <location>
        <begin position="124"/>
        <end position="148"/>
    </location>
</feature>
<feature type="transmembrane region" description="Helical" evidence="8">
    <location>
        <begin position="186"/>
        <end position="204"/>
    </location>
</feature>
<keyword evidence="3" id="KW-0813">Transport</keyword>
<feature type="transmembrane region" description="Helical" evidence="8">
    <location>
        <begin position="42"/>
        <end position="60"/>
    </location>
</feature>
<feature type="transmembrane region" description="Helical" evidence="8">
    <location>
        <begin position="97"/>
        <end position="118"/>
    </location>
</feature>
<dbReference type="InterPro" id="IPR052017">
    <property type="entry name" value="TSUP"/>
</dbReference>